<proteinExistence type="predicted"/>
<sequence>MMFTLALTIFNGCQKKETALIGEQPQAVVKPDVYAENGHLVFKSKKIFDSLRVIIEKFDYLERINWENSLGFESATITKNIAEKEALELNDKEDKKNFKLKYSQNFNITENIDLRYKFYATGLEDILNIEGVVKIENSIYKFTNDEEYIIFSGDENKLQQIESGLKSAYVDDKDIFVFEPYKDKNKLKSTDILVGGTKTVSIRRLIYSLEKYVFSTIVGFDPYTGTATYKAGYELTLVMNQEKHHWYGWTNNEASYNIQNQYIDWSEIGVVPNPGYTGGFSDIYIGSTRNTIKLHYVSKTYYANTPIYYDFALSYFRATFWSSGIMEANKVTIDYYL</sequence>
<dbReference type="EMBL" id="UOEP01000011">
    <property type="protein sequence ID" value="VAW12849.1"/>
    <property type="molecule type" value="Genomic_DNA"/>
</dbReference>
<accession>A0A3B0TL02</accession>
<name>A0A3B0TL02_9ZZZZ</name>
<protein>
    <submittedName>
        <fullName evidence="1">Uncharacterized protein</fullName>
    </submittedName>
</protein>
<gene>
    <name evidence="1" type="ORF">MNBD_BACTEROID01-172</name>
</gene>
<evidence type="ECO:0000313" key="1">
    <source>
        <dbReference type="EMBL" id="VAW12849.1"/>
    </source>
</evidence>
<reference evidence="1" key="1">
    <citation type="submission" date="2018-06" db="EMBL/GenBank/DDBJ databases">
        <authorList>
            <person name="Zhirakovskaya E."/>
        </authorList>
    </citation>
    <scope>NUCLEOTIDE SEQUENCE</scope>
</reference>
<organism evidence="1">
    <name type="scientific">hydrothermal vent metagenome</name>
    <dbReference type="NCBI Taxonomy" id="652676"/>
    <lineage>
        <taxon>unclassified sequences</taxon>
        <taxon>metagenomes</taxon>
        <taxon>ecological metagenomes</taxon>
    </lineage>
</organism>
<dbReference type="AlphaFoldDB" id="A0A3B0TL02"/>